<proteinExistence type="predicted"/>
<organism evidence="3">
    <name type="scientific">freshwater metagenome</name>
    <dbReference type="NCBI Taxonomy" id="449393"/>
    <lineage>
        <taxon>unclassified sequences</taxon>
        <taxon>metagenomes</taxon>
        <taxon>ecological metagenomes</taxon>
    </lineage>
</organism>
<evidence type="ECO:0000256" key="1">
    <source>
        <dbReference type="SAM" id="Phobius"/>
    </source>
</evidence>
<protein>
    <submittedName>
        <fullName evidence="3">Unannotated protein</fullName>
    </submittedName>
</protein>
<sequence length="48" mass="4920">MLVAYSTPFGLKASRSVKLFSGLAIDYLVISLASVVARVMGVGGGLGF</sequence>
<name>A0A6J7QSA4_9ZZZZ</name>
<accession>A0A6J7QSA4</accession>
<evidence type="ECO:0000313" key="2">
    <source>
        <dbReference type="EMBL" id="CAB4942771.1"/>
    </source>
</evidence>
<keyword evidence="1" id="KW-0472">Membrane</keyword>
<keyword evidence="1" id="KW-0812">Transmembrane</keyword>
<evidence type="ECO:0000313" key="3">
    <source>
        <dbReference type="EMBL" id="CAB5019851.1"/>
    </source>
</evidence>
<dbReference type="EMBL" id="CAFBND010000040">
    <property type="protein sequence ID" value="CAB4942771.1"/>
    <property type="molecule type" value="Genomic_DNA"/>
</dbReference>
<gene>
    <name evidence="2" type="ORF">UFOPK3752_01169</name>
    <name evidence="3" type="ORF">UFOPK4150_00177</name>
</gene>
<keyword evidence="1" id="KW-1133">Transmembrane helix</keyword>
<dbReference type="AlphaFoldDB" id="A0A6J7QSA4"/>
<feature type="transmembrane region" description="Helical" evidence="1">
    <location>
        <begin position="20"/>
        <end position="40"/>
    </location>
</feature>
<dbReference type="EMBL" id="CAFBPU010000003">
    <property type="protein sequence ID" value="CAB5019851.1"/>
    <property type="molecule type" value="Genomic_DNA"/>
</dbReference>
<reference evidence="3" key="1">
    <citation type="submission" date="2020-05" db="EMBL/GenBank/DDBJ databases">
        <authorList>
            <person name="Chiriac C."/>
            <person name="Salcher M."/>
            <person name="Ghai R."/>
            <person name="Kavagutti S V."/>
        </authorList>
    </citation>
    <scope>NUCLEOTIDE SEQUENCE</scope>
</reference>